<organism evidence="1 2">
    <name type="scientific">Carnegiea gigantea</name>
    <dbReference type="NCBI Taxonomy" id="171969"/>
    <lineage>
        <taxon>Eukaryota</taxon>
        <taxon>Viridiplantae</taxon>
        <taxon>Streptophyta</taxon>
        <taxon>Embryophyta</taxon>
        <taxon>Tracheophyta</taxon>
        <taxon>Spermatophyta</taxon>
        <taxon>Magnoliopsida</taxon>
        <taxon>eudicotyledons</taxon>
        <taxon>Gunneridae</taxon>
        <taxon>Pentapetalae</taxon>
        <taxon>Caryophyllales</taxon>
        <taxon>Cactineae</taxon>
        <taxon>Cactaceae</taxon>
        <taxon>Cactoideae</taxon>
        <taxon>Echinocereeae</taxon>
        <taxon>Carnegiea</taxon>
    </lineage>
</organism>
<proteinExistence type="predicted"/>
<dbReference type="Proteomes" id="UP001153076">
    <property type="component" value="Unassembled WGS sequence"/>
</dbReference>
<name>A0A9Q1JRP9_9CARY</name>
<protein>
    <submittedName>
        <fullName evidence="1">Uncharacterized protein</fullName>
    </submittedName>
</protein>
<dbReference type="EMBL" id="JAKOGI010000858">
    <property type="protein sequence ID" value="KAJ8429789.1"/>
    <property type="molecule type" value="Genomic_DNA"/>
</dbReference>
<reference evidence="1" key="1">
    <citation type="submission" date="2022-04" db="EMBL/GenBank/DDBJ databases">
        <title>Carnegiea gigantea Genome sequencing and assembly v2.</title>
        <authorList>
            <person name="Copetti D."/>
            <person name="Sanderson M.J."/>
            <person name="Burquez A."/>
            <person name="Wojciechowski M.F."/>
        </authorList>
    </citation>
    <scope>NUCLEOTIDE SEQUENCE</scope>
    <source>
        <strain evidence="1">SGP5-SGP5p</strain>
        <tissue evidence="1">Aerial part</tissue>
    </source>
</reference>
<evidence type="ECO:0000313" key="2">
    <source>
        <dbReference type="Proteomes" id="UP001153076"/>
    </source>
</evidence>
<gene>
    <name evidence="1" type="ORF">Cgig2_011305</name>
</gene>
<comment type="caution">
    <text evidence="1">The sequence shown here is derived from an EMBL/GenBank/DDBJ whole genome shotgun (WGS) entry which is preliminary data.</text>
</comment>
<sequence>MYTFYAVTCLLKGCFARHLAAGNWNSEKEISPKNAYCPGISGPHWNSDAPYCEYFGLAFSASKVTAVGHAAMLAAIQRYVPALIPSTYGSERLELLRQLEKMKRTDTNEAKVEDNAEWPALKTKIFPPTHFSEYQWSRSILTAPLTWPGESGGAWLTRTRKGAR</sequence>
<keyword evidence="2" id="KW-1185">Reference proteome</keyword>
<accession>A0A9Q1JRP9</accession>
<dbReference type="AlphaFoldDB" id="A0A9Q1JRP9"/>
<evidence type="ECO:0000313" key="1">
    <source>
        <dbReference type="EMBL" id="KAJ8429789.1"/>
    </source>
</evidence>
<dbReference type="OrthoDB" id="1717037at2759"/>